<keyword evidence="2 4" id="KW-0418">Kinase</keyword>
<keyword evidence="5" id="KW-1185">Reference proteome</keyword>
<dbReference type="AlphaFoldDB" id="A0A1I2JXM8"/>
<evidence type="ECO:0000259" key="3">
    <source>
        <dbReference type="Pfam" id="PF00294"/>
    </source>
</evidence>
<organism evidence="4 5">
    <name type="scientific">Salegentibacter agarivorans</name>
    <dbReference type="NCBI Taxonomy" id="345907"/>
    <lineage>
        <taxon>Bacteria</taxon>
        <taxon>Pseudomonadati</taxon>
        <taxon>Bacteroidota</taxon>
        <taxon>Flavobacteriia</taxon>
        <taxon>Flavobacteriales</taxon>
        <taxon>Flavobacteriaceae</taxon>
        <taxon>Salegentibacter</taxon>
    </lineage>
</organism>
<dbReference type="CDD" id="cd01166">
    <property type="entry name" value="KdgK"/>
    <property type="match status" value="1"/>
</dbReference>
<dbReference type="SUPFAM" id="SSF53613">
    <property type="entry name" value="Ribokinase-like"/>
    <property type="match status" value="1"/>
</dbReference>
<dbReference type="EMBL" id="FOOH01000001">
    <property type="protein sequence ID" value="SFF58939.1"/>
    <property type="molecule type" value="Genomic_DNA"/>
</dbReference>
<dbReference type="InterPro" id="IPR029056">
    <property type="entry name" value="Ribokinase-like"/>
</dbReference>
<proteinExistence type="predicted"/>
<name>A0A1I2JXM8_9FLAO</name>
<feature type="domain" description="Carbohydrate kinase PfkB" evidence="3">
    <location>
        <begin position="4"/>
        <end position="293"/>
    </location>
</feature>
<dbReference type="PANTHER" id="PTHR10584">
    <property type="entry name" value="SUGAR KINASE"/>
    <property type="match status" value="1"/>
</dbReference>
<dbReference type="Proteomes" id="UP000199116">
    <property type="component" value="Unassembled WGS sequence"/>
</dbReference>
<reference evidence="5" key="1">
    <citation type="submission" date="2016-10" db="EMBL/GenBank/DDBJ databases">
        <authorList>
            <person name="Varghese N."/>
            <person name="Submissions S."/>
        </authorList>
    </citation>
    <scope>NUCLEOTIDE SEQUENCE [LARGE SCALE GENOMIC DNA]</scope>
    <source>
        <strain evidence="5">DSM 23515</strain>
    </source>
</reference>
<evidence type="ECO:0000256" key="2">
    <source>
        <dbReference type="ARBA" id="ARBA00022777"/>
    </source>
</evidence>
<dbReference type="RefSeq" id="WP_075326312.1">
    <property type="nucleotide sequence ID" value="NZ_FOOH01000001.1"/>
</dbReference>
<evidence type="ECO:0000313" key="5">
    <source>
        <dbReference type="Proteomes" id="UP000199116"/>
    </source>
</evidence>
<accession>A0A1I2JXM8</accession>
<dbReference type="PANTHER" id="PTHR10584:SF166">
    <property type="entry name" value="RIBOKINASE"/>
    <property type="match status" value="1"/>
</dbReference>
<dbReference type="Gene3D" id="3.40.1190.20">
    <property type="match status" value="1"/>
</dbReference>
<evidence type="ECO:0000313" key="4">
    <source>
        <dbReference type="EMBL" id="SFF58939.1"/>
    </source>
</evidence>
<evidence type="ECO:0000256" key="1">
    <source>
        <dbReference type="ARBA" id="ARBA00022679"/>
    </source>
</evidence>
<protein>
    <submittedName>
        <fullName evidence="4">Sugar or nucleoside kinase, ribokinase family</fullName>
    </submittedName>
</protein>
<sequence>MSNKKLLVVGELNIDLILNQIQGFPEIGAEKIAENMDFTLGSSSAILASNIAALGVPTSFCGLLGEDNFGDFILKELRGKNVDTRFISRSEHHKTGITVVMNYDQDRANVTYCGAMSVLSIEHIPWENISTFSHLHFSNYFLQPGMQPYITELFKKAKEAGLSTSLDLQVDPQDKWDFDYKNCLPFVDVFLPNENELLKLTGKKNLKGAIEAIKNHTNILALKLGDKGGRVVSGSEDITIKPYLNNTYKDAIGAGDSFNAGFLKKFLSGASLRECLDYANLTGSVSTTAAGGTGAFSNEKEIKSKIQQIVNKKL</sequence>
<dbReference type="GO" id="GO:0016301">
    <property type="term" value="F:kinase activity"/>
    <property type="evidence" value="ECO:0007669"/>
    <property type="project" value="UniProtKB-KW"/>
</dbReference>
<gene>
    <name evidence="4" type="ORF">SAMN04488033_101164</name>
</gene>
<dbReference type="InterPro" id="IPR011611">
    <property type="entry name" value="PfkB_dom"/>
</dbReference>
<dbReference type="Pfam" id="PF00294">
    <property type="entry name" value="PfkB"/>
    <property type="match status" value="1"/>
</dbReference>
<keyword evidence="1" id="KW-0808">Transferase</keyword>